<dbReference type="EMBL" id="JOSX01000020">
    <property type="protein sequence ID" value="KEK14796.1"/>
    <property type="molecule type" value="Genomic_DNA"/>
</dbReference>
<evidence type="ECO:0000256" key="1">
    <source>
        <dbReference type="SAM" id="Phobius"/>
    </source>
</evidence>
<keyword evidence="1" id="KW-0812">Transmembrane</keyword>
<dbReference type="RefSeq" id="WP_019253957.1">
    <property type="nucleotide sequence ID" value="NZ_CP128363.1"/>
</dbReference>
<reference evidence="3 5" key="2">
    <citation type="submission" date="2019-11" db="EMBL/GenBank/DDBJ databases">
        <title>Draft genome sequence of 12 host-associated Lactobacillus reuteri rodent strains.</title>
        <authorList>
            <person name="Zhang S."/>
            <person name="Ozcam M."/>
            <person name="Van Pijkeren J.P."/>
        </authorList>
    </citation>
    <scope>NUCLEOTIDE SEQUENCE [LARGE SCALE GENOMIC DNA]</scope>
    <source>
        <strain evidence="3 5">6799jm-1</strain>
    </source>
</reference>
<feature type="transmembrane region" description="Helical" evidence="1">
    <location>
        <begin position="127"/>
        <end position="144"/>
    </location>
</feature>
<evidence type="ECO:0000313" key="4">
    <source>
        <dbReference type="Proteomes" id="UP000027731"/>
    </source>
</evidence>
<feature type="transmembrane region" description="Helical" evidence="1">
    <location>
        <begin position="150"/>
        <end position="170"/>
    </location>
</feature>
<sequence>MIRQYWTKQRIWLLIFLMVVGIGALLFTSHNERFYQQPIAKVISEKTVSKQRVKDQFDNVDHQYTQQLQVKLMNGKYRGQKLTVQNTYSDSQPMDQRYRAGNEVFLTQLRKRGGKLTANVNGYKRDTVIVFLLWLVILMLLLLMGRSGLFAFLSVVINALLFIIAIEIDLKQNGQHIMLLFSILAIIFTFISLLLVLGFSKKMLATFAATVIGTFVALGVSMLVFIWTHERGIYYESMEYVTQVPRPLFLAETLLGSLGAVMDESSDIIATLFELKQLNPAVTRKQLFISGRNVGKSIMGPLINVLFLIFMVDTFTGSLLYIKNGNSWGYTYAMNMSLGTIQSLISGIGIVLSVPLVSLFGALLLGKKVQR</sequence>
<protein>
    <submittedName>
        <fullName evidence="2">Membrane protein</fullName>
    </submittedName>
    <submittedName>
        <fullName evidence="3">YibE/F family protein</fullName>
    </submittedName>
</protein>
<dbReference type="AlphaFoldDB" id="A0A073JLB9"/>
<dbReference type="Proteomes" id="UP000027731">
    <property type="component" value="Unassembled WGS sequence"/>
</dbReference>
<dbReference type="PATRIC" id="fig|1598.90.peg.1985"/>
<feature type="transmembrane region" description="Helical" evidence="1">
    <location>
        <begin position="302"/>
        <end position="322"/>
    </location>
</feature>
<dbReference type="InterPro" id="IPR012507">
    <property type="entry name" value="YibE_F"/>
</dbReference>
<feature type="transmembrane region" description="Helical" evidence="1">
    <location>
        <begin position="177"/>
        <end position="199"/>
    </location>
</feature>
<dbReference type="Proteomes" id="UP000452188">
    <property type="component" value="Unassembled WGS sequence"/>
</dbReference>
<organism evidence="2 4">
    <name type="scientific">Limosilactobacillus reuteri</name>
    <name type="common">Lactobacillus reuteri</name>
    <dbReference type="NCBI Taxonomy" id="1598"/>
    <lineage>
        <taxon>Bacteria</taxon>
        <taxon>Bacillati</taxon>
        <taxon>Bacillota</taxon>
        <taxon>Bacilli</taxon>
        <taxon>Lactobacillales</taxon>
        <taxon>Lactobacillaceae</taxon>
        <taxon>Limosilactobacillus</taxon>
    </lineage>
</organism>
<gene>
    <name evidence="3" type="ORF">GIX79_09245</name>
    <name evidence="2" type="ORF">LR3_03115</name>
</gene>
<keyword evidence="1" id="KW-1133">Transmembrane helix</keyword>
<evidence type="ECO:0000313" key="5">
    <source>
        <dbReference type="Proteomes" id="UP000452188"/>
    </source>
</evidence>
<feature type="transmembrane region" description="Helical" evidence="1">
    <location>
        <begin position="205"/>
        <end position="228"/>
    </location>
</feature>
<dbReference type="Pfam" id="PF07907">
    <property type="entry name" value="YibE_F"/>
    <property type="match status" value="1"/>
</dbReference>
<dbReference type="PANTHER" id="PTHR41771">
    <property type="entry name" value="MEMBRANE PROTEIN-RELATED"/>
    <property type="match status" value="1"/>
</dbReference>
<feature type="transmembrane region" description="Helical" evidence="1">
    <location>
        <begin position="342"/>
        <end position="365"/>
    </location>
</feature>
<name>A0A073JLB9_LIMRT</name>
<dbReference type="PANTHER" id="PTHR41771:SF1">
    <property type="entry name" value="MEMBRANE PROTEIN"/>
    <property type="match status" value="1"/>
</dbReference>
<keyword evidence="1" id="KW-0472">Membrane</keyword>
<reference evidence="2 4" key="1">
    <citation type="submission" date="2014-06" db="EMBL/GenBank/DDBJ databases">
        <title>Genetic determinant of reutericyclin biosynthesis of Lactobacillus reuteri.</title>
        <authorList>
            <person name="Lin X."/>
            <person name="Duar R."/>
            <person name="Walter J."/>
            <person name="Gaenzle M."/>
        </authorList>
    </citation>
    <scope>NUCLEOTIDE SEQUENCE [LARGE SCALE GENOMIC DNA]</scope>
    <source>
        <strain evidence="2 4">LTH2584</strain>
    </source>
</reference>
<accession>A0A073JLB9</accession>
<proteinExistence type="predicted"/>
<feature type="transmembrane region" description="Helical" evidence="1">
    <location>
        <begin position="12"/>
        <end position="29"/>
    </location>
</feature>
<comment type="caution">
    <text evidence="2">The sequence shown here is derived from an EMBL/GenBank/DDBJ whole genome shotgun (WGS) entry which is preliminary data.</text>
</comment>
<evidence type="ECO:0000313" key="2">
    <source>
        <dbReference type="EMBL" id="KEK14796.1"/>
    </source>
</evidence>
<evidence type="ECO:0000313" key="3">
    <source>
        <dbReference type="EMBL" id="MRG75925.1"/>
    </source>
</evidence>
<dbReference type="EMBL" id="WJMV01000040">
    <property type="protein sequence ID" value="MRG75925.1"/>
    <property type="molecule type" value="Genomic_DNA"/>
</dbReference>